<name>A0A1H8IJM3_9BURK</name>
<dbReference type="STRING" id="1121117.SAMN02745977_01785"/>
<dbReference type="EMBL" id="FOCW01000004">
    <property type="protein sequence ID" value="SEN68684.1"/>
    <property type="molecule type" value="Genomic_DNA"/>
</dbReference>
<sequence length="118" mass="12766">MLSLSLSLKALFSAVIIVAVAELGKRSSFWAAALASLPLTSLLAFVWLYLDTGDTEKIAATAGSIFWLVIPSLLLFVLLPWLLRSGWGFWLALLTSSVATALAYALMVWLLPRLGVTL</sequence>
<dbReference type="Proteomes" id="UP000199531">
    <property type="component" value="Unassembled WGS sequence"/>
</dbReference>
<keyword evidence="1" id="KW-0472">Membrane</keyword>
<proteinExistence type="predicted"/>
<feature type="transmembrane region" description="Helical" evidence="1">
    <location>
        <begin position="62"/>
        <end position="83"/>
    </location>
</feature>
<evidence type="ECO:0000256" key="1">
    <source>
        <dbReference type="SAM" id="Phobius"/>
    </source>
</evidence>
<feature type="transmembrane region" description="Helical" evidence="1">
    <location>
        <begin position="29"/>
        <end position="50"/>
    </location>
</feature>
<evidence type="ECO:0000313" key="3">
    <source>
        <dbReference type="Proteomes" id="UP000199531"/>
    </source>
</evidence>
<reference evidence="2 3" key="1">
    <citation type="submission" date="2016-10" db="EMBL/GenBank/DDBJ databases">
        <authorList>
            <person name="de Groot N.N."/>
        </authorList>
    </citation>
    <scope>NUCLEOTIDE SEQUENCE [LARGE SCALE GENOMIC DNA]</scope>
    <source>
        <strain evidence="2 3">DSM 15123</strain>
    </source>
</reference>
<organism evidence="2 3">
    <name type="scientific">Brachymonas denitrificans DSM 15123</name>
    <dbReference type="NCBI Taxonomy" id="1121117"/>
    <lineage>
        <taxon>Bacteria</taxon>
        <taxon>Pseudomonadati</taxon>
        <taxon>Pseudomonadota</taxon>
        <taxon>Betaproteobacteria</taxon>
        <taxon>Burkholderiales</taxon>
        <taxon>Comamonadaceae</taxon>
        <taxon>Brachymonas</taxon>
    </lineage>
</organism>
<evidence type="ECO:0000313" key="2">
    <source>
        <dbReference type="EMBL" id="SEN68684.1"/>
    </source>
</evidence>
<protein>
    <recommendedName>
        <fullName evidence="4">DUF3147 family protein</fullName>
    </recommendedName>
</protein>
<dbReference type="AlphaFoldDB" id="A0A1H8IJM3"/>
<keyword evidence="1" id="KW-1133">Transmembrane helix</keyword>
<evidence type="ECO:0008006" key="4">
    <source>
        <dbReference type="Google" id="ProtNLM"/>
    </source>
</evidence>
<gene>
    <name evidence="2" type="ORF">SAMN02745977_01785</name>
</gene>
<keyword evidence="3" id="KW-1185">Reference proteome</keyword>
<feature type="transmembrane region" description="Helical" evidence="1">
    <location>
        <begin position="89"/>
        <end position="111"/>
    </location>
</feature>
<keyword evidence="1" id="KW-0812">Transmembrane</keyword>
<dbReference type="InterPro" id="IPR058117">
    <property type="entry name" value="BV97_02767-like"/>
</dbReference>
<dbReference type="NCBIfam" id="NF006749">
    <property type="entry name" value="PRK09272.1-2"/>
    <property type="match status" value="1"/>
</dbReference>
<dbReference type="RefSeq" id="WP_091816816.1">
    <property type="nucleotide sequence ID" value="NZ_FOCW01000004.1"/>
</dbReference>
<accession>A0A1H8IJM3</accession>